<keyword evidence="3" id="KW-1185">Reference proteome</keyword>
<sequence length="98" mass="10086">MALYARQGRILATTGNRDRLAEILSAGTAAMPGCRLYLVMTDPADADAVLVTEVWDNEADHAASLALPAVRAAIAEARPIIAGMDGRALSVVAAPGLA</sequence>
<accession>A0A1K2HY14</accession>
<protein>
    <submittedName>
        <fullName evidence="2">Quinol monooxygenase YgiN</fullName>
    </submittedName>
</protein>
<keyword evidence="2" id="KW-0560">Oxidoreductase</keyword>
<proteinExistence type="predicted"/>
<dbReference type="GO" id="GO:0004497">
    <property type="term" value="F:monooxygenase activity"/>
    <property type="evidence" value="ECO:0007669"/>
    <property type="project" value="UniProtKB-KW"/>
</dbReference>
<evidence type="ECO:0000259" key="1">
    <source>
        <dbReference type="PROSITE" id="PS51725"/>
    </source>
</evidence>
<evidence type="ECO:0000313" key="3">
    <source>
        <dbReference type="Proteomes" id="UP000183447"/>
    </source>
</evidence>
<dbReference type="RefSeq" id="WP_072342113.1">
    <property type="nucleotide sequence ID" value="NZ_FPKU01000002.1"/>
</dbReference>
<dbReference type="Gene3D" id="3.30.70.100">
    <property type="match status" value="1"/>
</dbReference>
<dbReference type="Proteomes" id="UP000183447">
    <property type="component" value="Unassembled WGS sequence"/>
</dbReference>
<name>A0A1K2HY14_9HYPH</name>
<dbReference type="EMBL" id="FPKU01000002">
    <property type="protein sequence ID" value="SFZ84347.1"/>
    <property type="molecule type" value="Genomic_DNA"/>
</dbReference>
<dbReference type="InterPro" id="IPR011008">
    <property type="entry name" value="Dimeric_a/b-barrel"/>
</dbReference>
<gene>
    <name evidence="2" type="ORF">SAMN02983003_1958</name>
</gene>
<reference evidence="2 3" key="1">
    <citation type="submission" date="2016-11" db="EMBL/GenBank/DDBJ databases">
        <authorList>
            <person name="Jaros S."/>
            <person name="Januszkiewicz K."/>
            <person name="Wedrychowicz H."/>
        </authorList>
    </citation>
    <scope>NUCLEOTIDE SEQUENCE [LARGE SCALE GENOMIC DNA]</scope>
    <source>
        <strain evidence="2 3">ATCC 23634</strain>
    </source>
</reference>
<evidence type="ECO:0000313" key="2">
    <source>
        <dbReference type="EMBL" id="SFZ84347.1"/>
    </source>
</evidence>
<dbReference type="AlphaFoldDB" id="A0A1K2HY14"/>
<dbReference type="STRING" id="665118.SAMN02983003_1958"/>
<dbReference type="OrthoDB" id="5518280at2"/>
<dbReference type="InterPro" id="IPR007138">
    <property type="entry name" value="ABM_dom"/>
</dbReference>
<dbReference type="PROSITE" id="PS51725">
    <property type="entry name" value="ABM"/>
    <property type="match status" value="1"/>
</dbReference>
<organism evidence="2 3">
    <name type="scientific">Devosia enhydra</name>
    <dbReference type="NCBI Taxonomy" id="665118"/>
    <lineage>
        <taxon>Bacteria</taxon>
        <taxon>Pseudomonadati</taxon>
        <taxon>Pseudomonadota</taxon>
        <taxon>Alphaproteobacteria</taxon>
        <taxon>Hyphomicrobiales</taxon>
        <taxon>Devosiaceae</taxon>
        <taxon>Devosia</taxon>
    </lineage>
</organism>
<keyword evidence="2" id="KW-0503">Monooxygenase</keyword>
<feature type="domain" description="ABM" evidence="1">
    <location>
        <begin position="4"/>
        <end position="92"/>
    </location>
</feature>
<dbReference type="Pfam" id="PF03992">
    <property type="entry name" value="ABM"/>
    <property type="match status" value="1"/>
</dbReference>
<dbReference type="SUPFAM" id="SSF54909">
    <property type="entry name" value="Dimeric alpha+beta barrel"/>
    <property type="match status" value="1"/>
</dbReference>